<keyword evidence="1" id="KW-0812">Transmembrane</keyword>
<name>A0A1F8DK72_9BACT</name>
<dbReference type="Pfam" id="PF07963">
    <property type="entry name" value="N_methyl"/>
    <property type="match status" value="1"/>
</dbReference>
<organism evidence="2 3">
    <name type="scientific">Candidatus Woesebacteria bacterium RIFOXYD1_FULL_43_18</name>
    <dbReference type="NCBI Taxonomy" id="1802551"/>
    <lineage>
        <taxon>Bacteria</taxon>
        <taxon>Candidatus Woeseibacteriota</taxon>
    </lineage>
</organism>
<accession>A0A1F8DK72</accession>
<evidence type="ECO:0000313" key="2">
    <source>
        <dbReference type="EMBL" id="OGM88185.1"/>
    </source>
</evidence>
<dbReference type="InterPro" id="IPR045584">
    <property type="entry name" value="Pilin-like"/>
</dbReference>
<gene>
    <name evidence="2" type="ORF">A2573_02120</name>
</gene>
<evidence type="ECO:0000256" key="1">
    <source>
        <dbReference type="SAM" id="Phobius"/>
    </source>
</evidence>
<comment type="caution">
    <text evidence="2">The sequence shown here is derived from an EMBL/GenBank/DDBJ whole genome shotgun (WGS) entry which is preliminary data.</text>
</comment>
<dbReference type="AlphaFoldDB" id="A0A1F8DK72"/>
<dbReference type="Proteomes" id="UP000177596">
    <property type="component" value="Unassembled WGS sequence"/>
</dbReference>
<evidence type="ECO:0000313" key="3">
    <source>
        <dbReference type="Proteomes" id="UP000177596"/>
    </source>
</evidence>
<sequence length="170" mass="18108">MGISNYKKQPPINKKGYTLIEILVSLSVIGIIFSFGYASFRDFSRRQAIADTAKMIQGDLRFAQQNAIAGQKPEGCGASNTLESYSFNIIRAAAPSEYSVEANCGGTPISVKDVSIPGISLSIPSPNPLKFKVLGQGTNIGDADWILTVSREVTGDRSTTVTVTSGGEIK</sequence>
<keyword evidence="1" id="KW-0472">Membrane</keyword>
<keyword evidence="1" id="KW-1133">Transmembrane helix</keyword>
<protein>
    <recommendedName>
        <fullName evidence="4">General secretion pathway GspH domain-containing protein</fullName>
    </recommendedName>
</protein>
<dbReference type="InterPro" id="IPR012902">
    <property type="entry name" value="N_methyl_site"/>
</dbReference>
<dbReference type="EMBL" id="MGIL01000015">
    <property type="protein sequence ID" value="OGM88185.1"/>
    <property type="molecule type" value="Genomic_DNA"/>
</dbReference>
<feature type="transmembrane region" description="Helical" evidence="1">
    <location>
        <begin position="20"/>
        <end position="40"/>
    </location>
</feature>
<dbReference type="Gene3D" id="3.30.700.10">
    <property type="entry name" value="Glycoprotein, Type 4 Pilin"/>
    <property type="match status" value="1"/>
</dbReference>
<dbReference type="NCBIfam" id="TIGR02532">
    <property type="entry name" value="IV_pilin_GFxxxE"/>
    <property type="match status" value="1"/>
</dbReference>
<evidence type="ECO:0008006" key="4">
    <source>
        <dbReference type="Google" id="ProtNLM"/>
    </source>
</evidence>
<proteinExistence type="predicted"/>
<dbReference type="SUPFAM" id="SSF54523">
    <property type="entry name" value="Pili subunits"/>
    <property type="match status" value="1"/>
</dbReference>
<reference evidence="2 3" key="1">
    <citation type="journal article" date="2016" name="Nat. Commun.">
        <title>Thousands of microbial genomes shed light on interconnected biogeochemical processes in an aquifer system.</title>
        <authorList>
            <person name="Anantharaman K."/>
            <person name="Brown C.T."/>
            <person name="Hug L.A."/>
            <person name="Sharon I."/>
            <person name="Castelle C.J."/>
            <person name="Probst A.J."/>
            <person name="Thomas B.C."/>
            <person name="Singh A."/>
            <person name="Wilkins M.J."/>
            <person name="Karaoz U."/>
            <person name="Brodie E.L."/>
            <person name="Williams K.H."/>
            <person name="Hubbard S.S."/>
            <person name="Banfield J.F."/>
        </authorList>
    </citation>
    <scope>NUCLEOTIDE SEQUENCE [LARGE SCALE GENOMIC DNA]</scope>
</reference>